<dbReference type="InterPro" id="IPR011050">
    <property type="entry name" value="Pectin_lyase_fold/virulence"/>
</dbReference>
<keyword evidence="1" id="KW-0732">Signal</keyword>
<reference evidence="2 3" key="1">
    <citation type="submission" date="2013-12" db="EMBL/GenBank/DDBJ databases">
        <authorList>
            <consortium name="DOE Joint Genome Institute"/>
            <person name="Eisen J."/>
            <person name="Huntemann M."/>
            <person name="Han J."/>
            <person name="Chen A."/>
            <person name="Kyrpides N."/>
            <person name="Mavromatis K."/>
            <person name="Markowitz V."/>
            <person name="Palaniappan K."/>
            <person name="Ivanova N."/>
            <person name="Schaumberg A."/>
            <person name="Pati A."/>
            <person name="Liolios K."/>
            <person name="Nordberg H.P."/>
            <person name="Cantor M.N."/>
            <person name="Hua S.X."/>
            <person name="Woyke T."/>
        </authorList>
    </citation>
    <scope>NUCLEOTIDE SEQUENCE [LARGE SCALE GENOMIC DNA]</scope>
    <source>
        <strain evidence="3">DSM 19437</strain>
    </source>
</reference>
<accession>W0F233</accession>
<dbReference type="SUPFAM" id="SSF51126">
    <property type="entry name" value="Pectin lyase-like"/>
    <property type="match status" value="1"/>
</dbReference>
<dbReference type="eggNOG" id="ENOG5033QZZ">
    <property type="taxonomic scope" value="Bacteria"/>
</dbReference>
<dbReference type="Gene3D" id="2.160.20.10">
    <property type="entry name" value="Single-stranded right-handed beta-helix, Pectin lyase-like"/>
    <property type="match status" value="1"/>
</dbReference>
<dbReference type="STRING" id="929713.NIASO_01075"/>
<dbReference type="EMBL" id="CP007035">
    <property type="protein sequence ID" value="AHF17062.1"/>
    <property type="molecule type" value="Genomic_DNA"/>
</dbReference>
<dbReference type="HOGENOM" id="CLU_606669_0_0_10"/>
<feature type="signal peptide" evidence="1">
    <location>
        <begin position="1"/>
        <end position="26"/>
    </location>
</feature>
<proteinExistence type="predicted"/>
<keyword evidence="3" id="KW-1185">Reference proteome</keyword>
<sequence>MSSRTIYSFSKINLFAIFLLTAFSFACNKGGNMLAANHPPKADSSTTTQPVVPAPPVTVTPQGRTFLVGKGSGDLLIDGNNFVMNGAKMNLQNGDSIKIQGGSYNSISVQNISVPDGNRVTIANAGLISLDGTDKMLTLSNLNNVTVSGGGVNGMSRGFAFLNNSYRAVILEGTINNFTLQNMLFKNIGDYVIYYNDLDKLVYDGSAQSYRSNIAFLNLDGENINTFINLPGDISNSNFTGLLRNVEVGHISCINSPGIGIVVSLGACEDYNVHDNLINNINSQNDNHNGIFMLSGNGKFYNNTVKNHQGNAIRAWLYSVSSPKTVEIYNNIVYNSRKYSAFEVQVPPYVKASPLFKPANAKVYNNTAGQMNTSLSSFPGRLLDLYNTYGTLEFYNNLAFANNDAELINDMSDTKITVNSNNVYKAALGDAVVNSTNLNSKIPGVGATAAF</sequence>
<organism evidence="2 3">
    <name type="scientific">Niabella soli DSM 19437</name>
    <dbReference type="NCBI Taxonomy" id="929713"/>
    <lineage>
        <taxon>Bacteria</taxon>
        <taxon>Pseudomonadati</taxon>
        <taxon>Bacteroidota</taxon>
        <taxon>Chitinophagia</taxon>
        <taxon>Chitinophagales</taxon>
        <taxon>Chitinophagaceae</taxon>
        <taxon>Niabella</taxon>
    </lineage>
</organism>
<protein>
    <recommendedName>
        <fullName evidence="4">Right handed beta helix domain-containing protein</fullName>
    </recommendedName>
</protein>
<dbReference type="PROSITE" id="PS51257">
    <property type="entry name" value="PROKAR_LIPOPROTEIN"/>
    <property type="match status" value="1"/>
</dbReference>
<dbReference type="OrthoDB" id="733944at2"/>
<dbReference type="RefSeq" id="WP_025298592.1">
    <property type="nucleotide sequence ID" value="NZ_CP007035.1"/>
</dbReference>
<evidence type="ECO:0000313" key="3">
    <source>
        <dbReference type="Proteomes" id="UP000003586"/>
    </source>
</evidence>
<dbReference type="Proteomes" id="UP000003586">
    <property type="component" value="Chromosome"/>
</dbReference>
<evidence type="ECO:0008006" key="4">
    <source>
        <dbReference type="Google" id="ProtNLM"/>
    </source>
</evidence>
<dbReference type="AlphaFoldDB" id="W0F233"/>
<name>W0F233_9BACT</name>
<evidence type="ECO:0000313" key="2">
    <source>
        <dbReference type="EMBL" id="AHF17062.1"/>
    </source>
</evidence>
<dbReference type="InterPro" id="IPR012334">
    <property type="entry name" value="Pectin_lyas_fold"/>
</dbReference>
<gene>
    <name evidence="2" type="ORF">NIASO_01075</name>
</gene>
<feature type="chain" id="PRO_5004788533" description="Right handed beta helix domain-containing protein" evidence="1">
    <location>
        <begin position="27"/>
        <end position="451"/>
    </location>
</feature>
<evidence type="ECO:0000256" key="1">
    <source>
        <dbReference type="SAM" id="SignalP"/>
    </source>
</evidence>
<dbReference type="KEGG" id="nso:NIASO_01075"/>